<evidence type="ECO:0000313" key="3">
    <source>
        <dbReference type="Proteomes" id="UP000658656"/>
    </source>
</evidence>
<feature type="region of interest" description="Disordered" evidence="1">
    <location>
        <begin position="1"/>
        <end position="20"/>
    </location>
</feature>
<evidence type="ECO:0000256" key="1">
    <source>
        <dbReference type="SAM" id="MobiDB-lite"/>
    </source>
</evidence>
<keyword evidence="3" id="KW-1185">Reference proteome</keyword>
<evidence type="ECO:0000313" key="2">
    <source>
        <dbReference type="EMBL" id="GHF41008.1"/>
    </source>
</evidence>
<dbReference type="Proteomes" id="UP000658656">
    <property type="component" value="Unassembled WGS sequence"/>
</dbReference>
<accession>A0A8H9IUN4</accession>
<comment type="caution">
    <text evidence="2">The sequence shown here is derived from an EMBL/GenBank/DDBJ whole genome shotgun (WGS) entry which is preliminary data.</text>
</comment>
<sequence>MIEPIGALPGARRGAPSGRGDRMIGVVGAERFAHSGGKRFLALAGGGGPMIGVVGAERSVPSGRKRFLVCRPEEVTG</sequence>
<dbReference type="AlphaFoldDB" id="A0A8H9IUN4"/>
<dbReference type="RefSeq" id="WP_145936114.1">
    <property type="nucleotide sequence ID" value="NZ_BNAV01000001.1"/>
</dbReference>
<protein>
    <submittedName>
        <fullName evidence="2">Uncharacterized protein</fullName>
    </submittedName>
</protein>
<name>A0A8H9IUN4_9PSEU</name>
<reference evidence="2" key="1">
    <citation type="journal article" date="2014" name="Int. J. Syst. Evol. Microbiol.">
        <title>Complete genome sequence of Corynebacterium casei LMG S-19264T (=DSM 44701T), isolated from a smear-ripened cheese.</title>
        <authorList>
            <consortium name="US DOE Joint Genome Institute (JGI-PGF)"/>
            <person name="Walter F."/>
            <person name="Albersmeier A."/>
            <person name="Kalinowski J."/>
            <person name="Ruckert C."/>
        </authorList>
    </citation>
    <scope>NUCLEOTIDE SEQUENCE</scope>
    <source>
        <strain evidence="2">CGMCC 4.7679</strain>
    </source>
</reference>
<dbReference type="EMBL" id="BNAV01000001">
    <property type="protein sequence ID" value="GHF41008.1"/>
    <property type="molecule type" value="Genomic_DNA"/>
</dbReference>
<feature type="compositionally biased region" description="Low complexity" evidence="1">
    <location>
        <begin position="1"/>
        <end position="18"/>
    </location>
</feature>
<organism evidence="2 3">
    <name type="scientific">Amycolatopsis bartoniae</name>
    <dbReference type="NCBI Taxonomy" id="941986"/>
    <lineage>
        <taxon>Bacteria</taxon>
        <taxon>Bacillati</taxon>
        <taxon>Actinomycetota</taxon>
        <taxon>Actinomycetes</taxon>
        <taxon>Pseudonocardiales</taxon>
        <taxon>Pseudonocardiaceae</taxon>
        <taxon>Amycolatopsis</taxon>
    </lineage>
</organism>
<reference evidence="2" key="2">
    <citation type="submission" date="2020-09" db="EMBL/GenBank/DDBJ databases">
        <authorList>
            <person name="Sun Q."/>
            <person name="Zhou Y."/>
        </authorList>
    </citation>
    <scope>NUCLEOTIDE SEQUENCE</scope>
    <source>
        <strain evidence="2">CGMCC 4.7679</strain>
    </source>
</reference>
<proteinExistence type="predicted"/>
<gene>
    <name evidence="2" type="ORF">GCM10017566_13050</name>
</gene>